<dbReference type="Pfam" id="PF00717">
    <property type="entry name" value="Peptidase_S24"/>
    <property type="match status" value="1"/>
</dbReference>
<evidence type="ECO:0000313" key="6">
    <source>
        <dbReference type="Proteomes" id="UP000245647"/>
    </source>
</evidence>
<keyword evidence="2 5" id="KW-0238">DNA-binding</keyword>
<keyword evidence="1" id="KW-0805">Transcription regulation</keyword>
<evidence type="ECO:0000256" key="2">
    <source>
        <dbReference type="ARBA" id="ARBA00023125"/>
    </source>
</evidence>
<dbReference type="InterPro" id="IPR036286">
    <property type="entry name" value="LexA/Signal_pep-like_sf"/>
</dbReference>
<proteinExistence type="predicted"/>
<name>A0A2U2PEC0_9SPHI</name>
<feature type="domain" description="Peptidase S24/S26A/S26B/S26C" evidence="4">
    <location>
        <begin position="120"/>
        <end position="201"/>
    </location>
</feature>
<gene>
    <name evidence="5" type="ORF">DDR33_15140</name>
</gene>
<dbReference type="GO" id="GO:0003677">
    <property type="term" value="F:DNA binding"/>
    <property type="evidence" value="ECO:0007669"/>
    <property type="project" value="UniProtKB-KW"/>
</dbReference>
<reference evidence="5 6" key="1">
    <citation type="submission" date="2018-04" db="EMBL/GenBank/DDBJ databases">
        <title>Pedobacter chongqingensis sp. nov., isolated from a rottenly hemp rope.</title>
        <authorList>
            <person name="Cai Y."/>
        </authorList>
    </citation>
    <scope>NUCLEOTIDE SEQUENCE [LARGE SCALE GENOMIC DNA]</scope>
    <source>
        <strain evidence="5 6">FJ4-8</strain>
    </source>
</reference>
<organism evidence="5 6">
    <name type="scientific">Pararcticibacter amylolyticus</name>
    <dbReference type="NCBI Taxonomy" id="2173175"/>
    <lineage>
        <taxon>Bacteria</taxon>
        <taxon>Pseudomonadati</taxon>
        <taxon>Bacteroidota</taxon>
        <taxon>Sphingobacteriia</taxon>
        <taxon>Sphingobacteriales</taxon>
        <taxon>Sphingobacteriaceae</taxon>
        <taxon>Pararcticibacter</taxon>
    </lineage>
</organism>
<evidence type="ECO:0000259" key="4">
    <source>
        <dbReference type="Pfam" id="PF00717"/>
    </source>
</evidence>
<dbReference type="InterPro" id="IPR010982">
    <property type="entry name" value="Lambda_DNA-bd_dom_sf"/>
</dbReference>
<dbReference type="CDD" id="cd06529">
    <property type="entry name" value="S24_LexA-like"/>
    <property type="match status" value="1"/>
</dbReference>
<dbReference type="AlphaFoldDB" id="A0A2U2PEC0"/>
<dbReference type="OrthoDB" id="796548at2"/>
<dbReference type="Gene3D" id="1.10.260.40">
    <property type="entry name" value="lambda repressor-like DNA-binding domains"/>
    <property type="match status" value="1"/>
</dbReference>
<dbReference type="InterPro" id="IPR015927">
    <property type="entry name" value="Peptidase_S24_S26A/B/C"/>
</dbReference>
<dbReference type="PANTHER" id="PTHR40661:SF1">
    <property type="entry name" value="HTH CRO_C1-TYPE DOMAIN-CONTAINING PROTEIN"/>
    <property type="match status" value="1"/>
</dbReference>
<dbReference type="Proteomes" id="UP000245647">
    <property type="component" value="Unassembled WGS sequence"/>
</dbReference>
<dbReference type="EMBL" id="QEAS01000012">
    <property type="protein sequence ID" value="PWG79747.1"/>
    <property type="molecule type" value="Genomic_DNA"/>
</dbReference>
<accession>A0A2U2PEC0</accession>
<dbReference type="SUPFAM" id="SSF47413">
    <property type="entry name" value="lambda repressor-like DNA-binding domains"/>
    <property type="match status" value="1"/>
</dbReference>
<evidence type="ECO:0000313" key="5">
    <source>
        <dbReference type="EMBL" id="PWG79747.1"/>
    </source>
</evidence>
<dbReference type="RefSeq" id="WP_109416646.1">
    <property type="nucleotide sequence ID" value="NZ_QEAS01000012.1"/>
</dbReference>
<dbReference type="SUPFAM" id="SSF51306">
    <property type="entry name" value="LexA/Signal peptidase"/>
    <property type="match status" value="1"/>
</dbReference>
<dbReference type="Gene3D" id="2.10.109.10">
    <property type="entry name" value="Umud Fragment, subunit A"/>
    <property type="match status" value="1"/>
</dbReference>
<keyword evidence="6" id="KW-1185">Reference proteome</keyword>
<keyword evidence="3" id="KW-0804">Transcription</keyword>
<comment type="caution">
    <text evidence="5">The sequence shown here is derived from an EMBL/GenBank/DDBJ whole genome shotgun (WGS) entry which is preliminary data.</text>
</comment>
<dbReference type="InterPro" id="IPR039418">
    <property type="entry name" value="LexA-like"/>
</dbReference>
<protein>
    <submittedName>
        <fullName evidence="5">DNA-binding protein</fullName>
    </submittedName>
</protein>
<dbReference type="PANTHER" id="PTHR40661">
    <property type="match status" value="1"/>
</dbReference>
<evidence type="ECO:0000256" key="3">
    <source>
        <dbReference type="ARBA" id="ARBA00023163"/>
    </source>
</evidence>
<sequence>MTDSQKEKIGERLKLARLSKNATVVEFYSPLTAYPNNLSSVENGSRNLGSRLAHQIISFHNLNPDWLFKGEKPIYLDQQELPGEQNGVPYYNVELSSIKETDLSIMEEEPEFYVDFRPFNDCTAYLPVYGDSMYPRYASGEIIAVKEIENHDVILWGEAYLIITDSSSNNLRTVKLLFEHQDPTKIILRASNPNFRGDTVISKKSVSSLYIVKGKITRSQF</sequence>
<evidence type="ECO:0000256" key="1">
    <source>
        <dbReference type="ARBA" id="ARBA00023015"/>
    </source>
</evidence>